<name>A0ABQ5N111_9CLOT</name>
<dbReference type="InterPro" id="IPR027417">
    <property type="entry name" value="P-loop_NTPase"/>
</dbReference>
<dbReference type="EMBL" id="BRXR01000001">
    <property type="protein sequence ID" value="GLC28861.1"/>
    <property type="molecule type" value="Genomic_DNA"/>
</dbReference>
<protein>
    <submittedName>
        <fullName evidence="2">MoxR-like ATPase</fullName>
    </submittedName>
</protein>
<dbReference type="Proteomes" id="UP001208567">
    <property type="component" value="Unassembled WGS sequence"/>
</dbReference>
<proteinExistence type="predicted"/>
<sequence length="384" mass="44492">MNFEDALLSVELVLDSGAVPLIIGESGIGKTSLIKKLCSKKNYYGITLDGNMLKEGEIGGLPTVDEYSVTLKGREIKRKKTTYAVHTKLLEIDNVLMEQPDRKILLFIDEINRCEHTVQQELMNIILNREINSYILPENVMVIAAMNPSSKYEKYSDSEYQVVDMDPAQEDRFVWLEMEADVKSWIDWGMRISDKNPNDSNIHEDVLLFISSFPELLHTPHSTEMIKATPRSWERVSDSYRVYLKRKNHLPWNIFFNVLKGNVGPSIAQEFYSFVDNNKDPLIKAEEIFENYEISDAIKTRILKESHSRLYIAARNILNYLEKSDPRKDKVDIFSKFLNNYPADLKLGIMKDIKESFSEKLYGEFLENDNFIEGYFSTYIENEG</sequence>
<feature type="domain" description="AAA+ ATPase" evidence="1">
    <location>
        <begin position="16"/>
        <end position="166"/>
    </location>
</feature>
<gene>
    <name evidence="2" type="ORF">bsdE14_02710</name>
</gene>
<dbReference type="InterPro" id="IPR011704">
    <property type="entry name" value="ATPase_dyneun-rel_AAA"/>
</dbReference>
<comment type="caution">
    <text evidence="2">The sequence shown here is derived from an EMBL/GenBank/DDBJ whole genome shotgun (WGS) entry which is preliminary data.</text>
</comment>
<dbReference type="Pfam" id="PF07728">
    <property type="entry name" value="AAA_5"/>
    <property type="match status" value="1"/>
</dbReference>
<dbReference type="InterPro" id="IPR003593">
    <property type="entry name" value="AAA+_ATPase"/>
</dbReference>
<reference evidence="2 3" key="1">
    <citation type="journal article" date="2024" name="Int. J. Syst. Evol. Microbiol.">
        <title>Clostridium omnivorum sp. nov., isolated from anoxic soil under the treatment of reductive soil disinfestation.</title>
        <authorList>
            <person name="Ueki A."/>
            <person name="Tonouchi A."/>
            <person name="Kaku N."/>
            <person name="Honma S."/>
            <person name="Ueki K."/>
        </authorList>
    </citation>
    <scope>NUCLEOTIDE SEQUENCE [LARGE SCALE GENOMIC DNA]</scope>
    <source>
        <strain evidence="2 3">E14</strain>
    </source>
</reference>
<dbReference type="SMART" id="SM00382">
    <property type="entry name" value="AAA"/>
    <property type="match status" value="1"/>
</dbReference>
<evidence type="ECO:0000313" key="2">
    <source>
        <dbReference type="EMBL" id="GLC28861.1"/>
    </source>
</evidence>
<accession>A0ABQ5N111</accession>
<dbReference type="Gene3D" id="3.40.50.300">
    <property type="entry name" value="P-loop containing nucleotide triphosphate hydrolases"/>
    <property type="match status" value="1"/>
</dbReference>
<organism evidence="2 3">
    <name type="scientific">Clostridium omnivorum</name>
    <dbReference type="NCBI Taxonomy" id="1604902"/>
    <lineage>
        <taxon>Bacteria</taxon>
        <taxon>Bacillati</taxon>
        <taxon>Bacillota</taxon>
        <taxon>Clostridia</taxon>
        <taxon>Eubacteriales</taxon>
        <taxon>Clostridiaceae</taxon>
        <taxon>Clostridium</taxon>
    </lineage>
</organism>
<evidence type="ECO:0000313" key="3">
    <source>
        <dbReference type="Proteomes" id="UP001208567"/>
    </source>
</evidence>
<keyword evidence="3" id="KW-1185">Reference proteome</keyword>
<dbReference type="CDD" id="cd00009">
    <property type="entry name" value="AAA"/>
    <property type="match status" value="1"/>
</dbReference>
<dbReference type="SUPFAM" id="SSF52540">
    <property type="entry name" value="P-loop containing nucleoside triphosphate hydrolases"/>
    <property type="match status" value="1"/>
</dbReference>
<evidence type="ECO:0000259" key="1">
    <source>
        <dbReference type="SMART" id="SM00382"/>
    </source>
</evidence>
<dbReference type="RefSeq" id="WP_264848131.1">
    <property type="nucleotide sequence ID" value="NZ_BRXR01000001.1"/>
</dbReference>